<protein>
    <submittedName>
        <fullName evidence="1">Transcriptional regulator</fullName>
    </submittedName>
</protein>
<comment type="caution">
    <text evidence="1">The sequence shown here is derived from an EMBL/GenBank/DDBJ whole genome shotgun (WGS) entry which is preliminary data.</text>
</comment>
<dbReference type="Gene3D" id="1.10.260.40">
    <property type="entry name" value="lambda repressor-like DNA-binding domains"/>
    <property type="match status" value="1"/>
</dbReference>
<dbReference type="GO" id="GO:0003677">
    <property type="term" value="F:DNA binding"/>
    <property type="evidence" value="ECO:0007669"/>
    <property type="project" value="InterPro"/>
</dbReference>
<dbReference type="InterPro" id="IPR010982">
    <property type="entry name" value="Lambda_DNA-bd_dom_sf"/>
</dbReference>
<dbReference type="EMBL" id="QGLP01000005">
    <property type="protein sequence ID" value="PXZ04373.1"/>
    <property type="molecule type" value="Genomic_DNA"/>
</dbReference>
<reference evidence="1 2" key="1">
    <citation type="submission" date="2018-05" db="EMBL/GenBank/DDBJ databases">
        <title>Reference genomes for bee gut microbiota database.</title>
        <authorList>
            <person name="Ellegaard K.M."/>
        </authorList>
    </citation>
    <scope>NUCLEOTIDE SEQUENCE [LARGE SCALE GENOMIC DNA]</scope>
    <source>
        <strain evidence="1 2">ESL0177</strain>
    </source>
</reference>
<dbReference type="AlphaFoldDB" id="A0A2V4DVW7"/>
<dbReference type="Pfam" id="PF15943">
    <property type="entry name" value="YdaS_toxin"/>
    <property type="match status" value="1"/>
</dbReference>
<dbReference type="CDD" id="cd00093">
    <property type="entry name" value="HTH_XRE"/>
    <property type="match status" value="1"/>
</dbReference>
<sequence>MENTAIKKAISIVGSQAKLAKACGKTQTSVWKWANNKSDVSPEIVPLIVEATNGVVKAYEIRPDLPLLFPHE</sequence>
<dbReference type="SUPFAM" id="SSF47413">
    <property type="entry name" value="lambda repressor-like DNA-binding domains"/>
    <property type="match status" value="1"/>
</dbReference>
<name>A0A2V4DVW7_9GAMM</name>
<dbReference type="Proteomes" id="UP000247483">
    <property type="component" value="Unassembled WGS sequence"/>
</dbReference>
<dbReference type="InterPro" id="IPR001387">
    <property type="entry name" value="Cro/C1-type_HTH"/>
</dbReference>
<accession>A0A2V4DVW7</accession>
<gene>
    <name evidence="1" type="ORF">DKK79_08420</name>
</gene>
<evidence type="ECO:0000313" key="1">
    <source>
        <dbReference type="EMBL" id="PXZ04373.1"/>
    </source>
</evidence>
<evidence type="ECO:0000313" key="2">
    <source>
        <dbReference type="Proteomes" id="UP000247483"/>
    </source>
</evidence>
<dbReference type="InterPro" id="IPR031856">
    <property type="entry name" value="YdaS_toxin-like"/>
</dbReference>
<dbReference type="RefSeq" id="WP_086365919.1">
    <property type="nucleotide sequence ID" value="NZ_JBHZLA010000005.1"/>
</dbReference>
<proteinExistence type="predicted"/>
<organism evidence="1 2">
    <name type="scientific">Gilliamella apicola</name>
    <dbReference type="NCBI Taxonomy" id="1196095"/>
    <lineage>
        <taxon>Bacteria</taxon>
        <taxon>Pseudomonadati</taxon>
        <taxon>Pseudomonadota</taxon>
        <taxon>Gammaproteobacteria</taxon>
        <taxon>Orbales</taxon>
        <taxon>Orbaceae</taxon>
        <taxon>Gilliamella</taxon>
    </lineage>
</organism>